<evidence type="ECO:0000256" key="2">
    <source>
        <dbReference type="ARBA" id="ARBA00005540"/>
    </source>
</evidence>
<evidence type="ECO:0000256" key="6">
    <source>
        <dbReference type="ARBA" id="ARBA00022989"/>
    </source>
</evidence>
<dbReference type="Gene3D" id="1.10.1760.20">
    <property type="match status" value="1"/>
</dbReference>
<accession>A0A5R8QAN2</accession>
<keyword evidence="3 8" id="KW-0813">Transport</keyword>
<comment type="function">
    <text evidence="8">Probably a riboflavin-binding protein that interacts with the energy-coupling factor (ECF) ABC-transporter complex.</text>
</comment>
<dbReference type="EMBL" id="VBWP01000006">
    <property type="protein sequence ID" value="TLG72984.1"/>
    <property type="molecule type" value="Genomic_DNA"/>
</dbReference>
<proteinExistence type="inferred from homology"/>
<dbReference type="AlphaFoldDB" id="A0A5R8QAN2"/>
<dbReference type="InterPro" id="IPR025720">
    <property type="entry name" value="RibU"/>
</dbReference>
<dbReference type="PIRSF" id="PIRSF037778">
    <property type="entry name" value="UCP037778_transp_RibU"/>
    <property type="match status" value="1"/>
</dbReference>
<evidence type="ECO:0000256" key="7">
    <source>
        <dbReference type="ARBA" id="ARBA00023136"/>
    </source>
</evidence>
<comment type="subcellular location">
    <subcellularLocation>
        <location evidence="1">Cell membrane</location>
        <topology evidence="1">Multi-pass membrane protein</topology>
    </subcellularLocation>
</comment>
<evidence type="ECO:0000256" key="1">
    <source>
        <dbReference type="ARBA" id="ARBA00004651"/>
    </source>
</evidence>
<gene>
    <name evidence="10" type="ORF">FEZ08_08030</name>
</gene>
<dbReference type="FunCoup" id="A0A5R8QAN2">
    <property type="interactions" value="7"/>
</dbReference>
<dbReference type="InParanoid" id="A0A5R8QAN2"/>
<dbReference type="GO" id="GO:0005886">
    <property type="term" value="C:plasma membrane"/>
    <property type="evidence" value="ECO:0007669"/>
    <property type="project" value="UniProtKB-SubCell"/>
</dbReference>
<protein>
    <recommendedName>
        <fullName evidence="8">Riboflavin transporter</fullName>
    </recommendedName>
</protein>
<dbReference type="RefSeq" id="WP_138191210.1">
    <property type="nucleotide sequence ID" value="NZ_VBWP01000006.1"/>
</dbReference>
<feature type="transmembrane region" description="Helical" evidence="9">
    <location>
        <begin position="118"/>
        <end position="141"/>
    </location>
</feature>
<evidence type="ECO:0000256" key="3">
    <source>
        <dbReference type="ARBA" id="ARBA00022448"/>
    </source>
</evidence>
<dbReference type="Pfam" id="PF12822">
    <property type="entry name" value="ECF_trnsprt"/>
    <property type="match status" value="1"/>
</dbReference>
<comment type="similarity">
    <text evidence="2 8">Belongs to the prokaryotic riboflavin transporter (P-RFT) (TC 2.A.87) family.</text>
</comment>
<feature type="transmembrane region" description="Helical" evidence="9">
    <location>
        <begin position="84"/>
        <end position="104"/>
    </location>
</feature>
<evidence type="ECO:0000256" key="8">
    <source>
        <dbReference type="PIRNR" id="PIRNR037778"/>
    </source>
</evidence>
<dbReference type="Proteomes" id="UP000306912">
    <property type="component" value="Unassembled WGS sequence"/>
</dbReference>
<keyword evidence="11" id="KW-1185">Reference proteome</keyword>
<evidence type="ECO:0000256" key="4">
    <source>
        <dbReference type="ARBA" id="ARBA00022475"/>
    </source>
</evidence>
<dbReference type="InterPro" id="IPR024529">
    <property type="entry name" value="ECF_trnsprt_substrate-spec"/>
</dbReference>
<reference evidence="10 11" key="1">
    <citation type="submission" date="2019-05" db="EMBL/GenBank/DDBJ databases">
        <title>Culicoidintestinum kansasii gen. nov., sp. nov. from the gastrointestinal tract of the biting midge, Culicoides sonorensis.</title>
        <authorList>
            <person name="Neupane S."/>
            <person name="Ghosh A."/>
            <person name="Gunther S."/>
            <person name="Martin K."/>
            <person name="Zurek L."/>
        </authorList>
    </citation>
    <scope>NUCLEOTIDE SEQUENCE [LARGE SCALE GENOMIC DNA]</scope>
    <source>
        <strain evidence="10 11">CS-1</strain>
    </source>
</reference>
<organism evidence="10 11">
    <name type="scientific">Culicoidibacter larvae</name>
    <dbReference type="NCBI Taxonomy" id="2579976"/>
    <lineage>
        <taxon>Bacteria</taxon>
        <taxon>Bacillati</taxon>
        <taxon>Bacillota</taxon>
        <taxon>Culicoidibacteria</taxon>
        <taxon>Culicoidibacterales</taxon>
        <taxon>Culicoidibacteraceae</taxon>
        <taxon>Culicoidibacter</taxon>
    </lineage>
</organism>
<dbReference type="PANTHER" id="PTHR38438:SF1">
    <property type="entry name" value="RIBOFLAVIN TRANSPORTER RIBU"/>
    <property type="match status" value="1"/>
</dbReference>
<keyword evidence="7 8" id="KW-0472">Membrane</keyword>
<evidence type="ECO:0000256" key="9">
    <source>
        <dbReference type="SAM" id="Phobius"/>
    </source>
</evidence>
<feature type="transmembrane region" description="Helical" evidence="9">
    <location>
        <begin position="44"/>
        <end position="64"/>
    </location>
</feature>
<dbReference type="PANTHER" id="PTHR38438">
    <property type="entry name" value="RIBOFLAVIN TRANSPORTER RIBU"/>
    <property type="match status" value="1"/>
</dbReference>
<comment type="caution">
    <text evidence="10">The sequence shown here is derived from an EMBL/GenBank/DDBJ whole genome shotgun (WGS) entry which is preliminary data.</text>
</comment>
<sequence>MLVKNRTMSIVFVGVFAALAFVAMLIDFPLPFFPPYLKFDISDVFIFMAGILTGPWGLIAAAIIKNLLHFIFKGAAFGIPIDQIASLLSSFAFVLPAYFITYGWKRKAGMPAPGLKKLAIGLAVGTVSLAIVMTVANYFFITPFYFALGNMPLPDNYLVLILMYLPFNLIKGVLLSVILLVLYPHFTRLFAKY</sequence>
<name>A0A5R8QAN2_9FIRM</name>
<dbReference type="OrthoDB" id="9809216at2"/>
<keyword evidence="5 9" id="KW-0812">Transmembrane</keyword>
<evidence type="ECO:0000313" key="11">
    <source>
        <dbReference type="Proteomes" id="UP000306912"/>
    </source>
</evidence>
<feature type="transmembrane region" description="Helical" evidence="9">
    <location>
        <begin position="161"/>
        <end position="183"/>
    </location>
</feature>
<evidence type="ECO:0000313" key="10">
    <source>
        <dbReference type="EMBL" id="TLG72984.1"/>
    </source>
</evidence>
<feature type="transmembrane region" description="Helical" evidence="9">
    <location>
        <begin position="12"/>
        <end position="32"/>
    </location>
</feature>
<evidence type="ECO:0000256" key="5">
    <source>
        <dbReference type="ARBA" id="ARBA00022692"/>
    </source>
</evidence>
<keyword evidence="4 8" id="KW-1003">Cell membrane</keyword>
<dbReference type="GO" id="GO:0032217">
    <property type="term" value="F:riboflavin transmembrane transporter activity"/>
    <property type="evidence" value="ECO:0007669"/>
    <property type="project" value="UniProtKB-UniRule"/>
</dbReference>
<keyword evidence="6 9" id="KW-1133">Transmembrane helix</keyword>